<gene>
    <name evidence="1" type="ORF">POM88_045201</name>
</gene>
<sequence>MRKPFGIGEMRTLGVIPEDRYVVHQLTQRRADRNFALDVRPINSTNALARYLARHGAETWDRMVIIAGDLGLGPLGDPFMVVHELDLQANVENEDEVEIVEDKLMLAQEML</sequence>
<keyword evidence="2" id="KW-1185">Reference proteome</keyword>
<comment type="caution">
    <text evidence="1">The sequence shown here is derived from an EMBL/GenBank/DDBJ whole genome shotgun (WGS) entry which is preliminary data.</text>
</comment>
<protein>
    <submittedName>
        <fullName evidence="1">Uncharacterized protein</fullName>
    </submittedName>
</protein>
<proteinExistence type="predicted"/>
<organism evidence="1 2">
    <name type="scientific">Heracleum sosnowskyi</name>
    <dbReference type="NCBI Taxonomy" id="360622"/>
    <lineage>
        <taxon>Eukaryota</taxon>
        <taxon>Viridiplantae</taxon>
        <taxon>Streptophyta</taxon>
        <taxon>Embryophyta</taxon>
        <taxon>Tracheophyta</taxon>
        <taxon>Spermatophyta</taxon>
        <taxon>Magnoliopsida</taxon>
        <taxon>eudicotyledons</taxon>
        <taxon>Gunneridae</taxon>
        <taxon>Pentapetalae</taxon>
        <taxon>asterids</taxon>
        <taxon>campanulids</taxon>
        <taxon>Apiales</taxon>
        <taxon>Apiaceae</taxon>
        <taxon>Apioideae</taxon>
        <taxon>apioid superclade</taxon>
        <taxon>Tordylieae</taxon>
        <taxon>Tordyliinae</taxon>
        <taxon>Heracleum</taxon>
    </lineage>
</organism>
<dbReference type="Proteomes" id="UP001237642">
    <property type="component" value="Unassembled WGS sequence"/>
</dbReference>
<evidence type="ECO:0000313" key="1">
    <source>
        <dbReference type="EMBL" id="KAK1360727.1"/>
    </source>
</evidence>
<accession>A0AAD8H446</accession>
<name>A0AAD8H446_9APIA</name>
<dbReference type="AlphaFoldDB" id="A0AAD8H446"/>
<evidence type="ECO:0000313" key="2">
    <source>
        <dbReference type="Proteomes" id="UP001237642"/>
    </source>
</evidence>
<reference evidence="1" key="1">
    <citation type="submission" date="2023-02" db="EMBL/GenBank/DDBJ databases">
        <title>Genome of toxic invasive species Heracleum sosnowskyi carries increased number of genes despite the absence of recent whole-genome duplications.</title>
        <authorList>
            <person name="Schelkunov M."/>
            <person name="Shtratnikova V."/>
            <person name="Makarenko M."/>
            <person name="Klepikova A."/>
            <person name="Omelchenko D."/>
            <person name="Novikova G."/>
            <person name="Obukhova E."/>
            <person name="Bogdanov V."/>
            <person name="Penin A."/>
            <person name="Logacheva M."/>
        </authorList>
    </citation>
    <scope>NUCLEOTIDE SEQUENCE</scope>
    <source>
        <strain evidence="1">Hsosn_3</strain>
        <tissue evidence="1">Leaf</tissue>
    </source>
</reference>
<reference evidence="1" key="2">
    <citation type="submission" date="2023-05" db="EMBL/GenBank/DDBJ databases">
        <authorList>
            <person name="Schelkunov M.I."/>
        </authorList>
    </citation>
    <scope>NUCLEOTIDE SEQUENCE</scope>
    <source>
        <strain evidence="1">Hsosn_3</strain>
        <tissue evidence="1">Leaf</tissue>
    </source>
</reference>
<dbReference type="EMBL" id="JAUIZM010000010">
    <property type="protein sequence ID" value="KAK1360727.1"/>
    <property type="molecule type" value="Genomic_DNA"/>
</dbReference>